<evidence type="ECO:0000313" key="3">
    <source>
        <dbReference type="Proteomes" id="UP001195483"/>
    </source>
</evidence>
<reference evidence="2" key="2">
    <citation type="journal article" date="2021" name="Genome Biol. Evol.">
        <title>Developing a high-quality reference genome for a parasitic bivalve with doubly uniparental inheritance (Bivalvia: Unionida).</title>
        <authorList>
            <person name="Smith C.H."/>
        </authorList>
    </citation>
    <scope>NUCLEOTIDE SEQUENCE</scope>
    <source>
        <strain evidence="2">CHS0354</strain>
        <tissue evidence="2">Mantle</tissue>
    </source>
</reference>
<comment type="caution">
    <text evidence="2">The sequence shown here is derived from an EMBL/GenBank/DDBJ whole genome shotgun (WGS) entry which is preliminary data.</text>
</comment>
<gene>
    <name evidence="2" type="ORF">CHS0354_033651</name>
</gene>
<keyword evidence="3" id="KW-1185">Reference proteome</keyword>
<feature type="signal peptide" evidence="1">
    <location>
        <begin position="1"/>
        <end position="19"/>
    </location>
</feature>
<protein>
    <submittedName>
        <fullName evidence="2">Uncharacterized protein</fullName>
    </submittedName>
</protein>
<name>A0AAE0S2A6_9BIVA</name>
<accession>A0AAE0S2A6</accession>
<proteinExistence type="predicted"/>
<dbReference type="AlphaFoldDB" id="A0AAE0S2A6"/>
<evidence type="ECO:0000313" key="2">
    <source>
        <dbReference type="EMBL" id="KAK3583878.1"/>
    </source>
</evidence>
<dbReference type="EMBL" id="JAEAOA010001970">
    <property type="protein sequence ID" value="KAK3583878.1"/>
    <property type="molecule type" value="Genomic_DNA"/>
</dbReference>
<sequence length="214" mass="24916">MSMLTYVAVFVATVGVVFSCQLPPYTDMFRWNDGFICNKKLNSYVNCSDPYLDLYARENFCAYPTSQIGYVLDNFPKEREQLNNFVKYYKGLNYNPHFGSQSGRKWECRGLCDSPSEKLETVFYTESYGRKQVCWVVQPQEIYFKRCSYQSCNMFNQIPDVPDVNHICVPETIYNVDVILYCPYAAVKQCVKTRLQVPLSCDCKRVECPLKKLP</sequence>
<feature type="chain" id="PRO_5041993518" evidence="1">
    <location>
        <begin position="20"/>
        <end position="214"/>
    </location>
</feature>
<dbReference type="Proteomes" id="UP001195483">
    <property type="component" value="Unassembled WGS sequence"/>
</dbReference>
<keyword evidence="1" id="KW-0732">Signal</keyword>
<reference evidence="2" key="3">
    <citation type="submission" date="2023-05" db="EMBL/GenBank/DDBJ databases">
        <authorList>
            <person name="Smith C.H."/>
        </authorList>
    </citation>
    <scope>NUCLEOTIDE SEQUENCE</scope>
    <source>
        <strain evidence="2">CHS0354</strain>
        <tissue evidence="2">Mantle</tissue>
    </source>
</reference>
<organism evidence="2 3">
    <name type="scientific">Potamilus streckersoni</name>
    <dbReference type="NCBI Taxonomy" id="2493646"/>
    <lineage>
        <taxon>Eukaryota</taxon>
        <taxon>Metazoa</taxon>
        <taxon>Spiralia</taxon>
        <taxon>Lophotrochozoa</taxon>
        <taxon>Mollusca</taxon>
        <taxon>Bivalvia</taxon>
        <taxon>Autobranchia</taxon>
        <taxon>Heteroconchia</taxon>
        <taxon>Palaeoheterodonta</taxon>
        <taxon>Unionida</taxon>
        <taxon>Unionoidea</taxon>
        <taxon>Unionidae</taxon>
        <taxon>Ambleminae</taxon>
        <taxon>Lampsilini</taxon>
        <taxon>Potamilus</taxon>
    </lineage>
</organism>
<evidence type="ECO:0000256" key="1">
    <source>
        <dbReference type="SAM" id="SignalP"/>
    </source>
</evidence>
<reference evidence="2" key="1">
    <citation type="journal article" date="2021" name="Genome Biol. Evol.">
        <title>A High-Quality Reference Genome for a Parasitic Bivalve with Doubly Uniparental Inheritance (Bivalvia: Unionida).</title>
        <authorList>
            <person name="Smith C.H."/>
        </authorList>
    </citation>
    <scope>NUCLEOTIDE SEQUENCE</scope>
    <source>
        <strain evidence="2">CHS0354</strain>
    </source>
</reference>